<dbReference type="PANTHER" id="PTHR34853:SF1">
    <property type="entry name" value="LIPASE 5"/>
    <property type="match status" value="1"/>
</dbReference>
<proteinExistence type="predicted"/>
<sequence length="421" mass="43628">MCRMLGMPTPTARLFTAALTMLLAPLVAGSVAAAAPTGSASGHDAFYLPPDPLPGGASGDVLRAEPVVAPALDALATRVMYRSENATGGPIAVTGTVFVPSRPWAGDGPRSTVVLGPGTQGMGDQCAPSKLTNHLQEYEYLHIVPLLARGYAVAMTDYEGLGTPGGHPYLNRVSQGHAMLDMARAALRLTDRGIDEGTRIGFWGYSQGGMSSAAAAELADTYAPELPVVAAVAGSPPASLADLAVAGDGSLLSGGIGWVVNGFAAAYPQVREELFGAFNPAGRDILARAETYCVYDAPRMNPFFPTAWYTVDGRPIADHLAAEPWASLVREQELGNIAPTIPTFVAQNATDDFVQVSGVDAMVGKWCAGGTSVTYRRYAVPPVLRGTGAGHGIGLLPAAVEGLDWMDRRFAGAPDEGTCAG</sequence>
<dbReference type="Pfam" id="PF03583">
    <property type="entry name" value="LIP"/>
    <property type="match status" value="1"/>
</dbReference>
<gene>
    <name evidence="2" type="ORF">RHRU231_230167</name>
</gene>
<dbReference type="GO" id="GO:0016042">
    <property type="term" value="P:lipid catabolic process"/>
    <property type="evidence" value="ECO:0007669"/>
    <property type="project" value="InterPro"/>
</dbReference>
<dbReference type="PIRSF" id="PIRSF029171">
    <property type="entry name" value="Esterase_LipA"/>
    <property type="match status" value="1"/>
</dbReference>
<dbReference type="eggNOG" id="COG1073">
    <property type="taxonomic scope" value="Bacteria"/>
</dbReference>
<dbReference type="GO" id="GO:0004806">
    <property type="term" value="F:triacylglycerol lipase activity"/>
    <property type="evidence" value="ECO:0007669"/>
    <property type="project" value="InterPro"/>
</dbReference>
<keyword evidence="1" id="KW-0732">Signal</keyword>
<dbReference type="AlphaFoldDB" id="A0A098BF49"/>
<reference evidence="2 3" key="1">
    <citation type="journal article" date="2014" name="Genome Announc.">
        <title>Draft Genome Sequence of Propane- and Butane-Oxidizing Actinobacterium Rhodococcus ruber IEGM 231.</title>
        <authorList>
            <person name="Ivshina I.B."/>
            <person name="Kuyukina M.S."/>
            <person name="Krivoruchko A.V."/>
            <person name="Barbe V."/>
            <person name="Fischer C."/>
        </authorList>
    </citation>
    <scope>NUCLEOTIDE SEQUENCE [LARGE SCALE GENOMIC DNA]</scope>
</reference>
<dbReference type="SUPFAM" id="SSF53474">
    <property type="entry name" value="alpha/beta-Hydrolases"/>
    <property type="match status" value="1"/>
</dbReference>
<evidence type="ECO:0000313" key="2">
    <source>
        <dbReference type="EMBL" id="CDZ87339.1"/>
    </source>
</evidence>
<dbReference type="InterPro" id="IPR029058">
    <property type="entry name" value="AB_hydrolase_fold"/>
</dbReference>
<feature type="signal peptide" evidence="1">
    <location>
        <begin position="1"/>
        <end position="33"/>
    </location>
</feature>
<dbReference type="EMBL" id="CCSD01000032">
    <property type="protein sequence ID" value="CDZ87339.1"/>
    <property type="molecule type" value="Genomic_DNA"/>
</dbReference>
<feature type="chain" id="PRO_5038441415" evidence="1">
    <location>
        <begin position="34"/>
        <end position="421"/>
    </location>
</feature>
<dbReference type="Proteomes" id="UP000042997">
    <property type="component" value="Unassembled WGS sequence"/>
</dbReference>
<name>A0A098BF49_9NOCA</name>
<evidence type="ECO:0000313" key="3">
    <source>
        <dbReference type="Proteomes" id="UP000042997"/>
    </source>
</evidence>
<dbReference type="InterPro" id="IPR005152">
    <property type="entry name" value="Lipase_secreted"/>
</dbReference>
<dbReference type="Gene3D" id="3.40.50.1820">
    <property type="entry name" value="alpha/beta hydrolase"/>
    <property type="match status" value="1"/>
</dbReference>
<evidence type="ECO:0000256" key="1">
    <source>
        <dbReference type="SAM" id="SignalP"/>
    </source>
</evidence>
<organism evidence="2 3">
    <name type="scientific">Rhodococcus ruber</name>
    <dbReference type="NCBI Taxonomy" id="1830"/>
    <lineage>
        <taxon>Bacteria</taxon>
        <taxon>Bacillati</taxon>
        <taxon>Actinomycetota</taxon>
        <taxon>Actinomycetes</taxon>
        <taxon>Mycobacteriales</taxon>
        <taxon>Nocardiaceae</taxon>
        <taxon>Rhodococcus</taxon>
    </lineage>
</organism>
<dbReference type="PANTHER" id="PTHR34853">
    <property type="match status" value="1"/>
</dbReference>
<dbReference type="Gene3D" id="1.10.260.130">
    <property type="match status" value="1"/>
</dbReference>
<accession>A0A098BF49</accession>
<protein>
    <submittedName>
        <fullName evidence="2">Putative lipase</fullName>
    </submittedName>
</protein>